<keyword evidence="5" id="KW-0238">DNA-binding</keyword>
<dbReference type="GO" id="GO:0042795">
    <property type="term" value="P:snRNA transcription by RNA polymerase II"/>
    <property type="evidence" value="ECO:0007669"/>
    <property type="project" value="TreeGrafter"/>
</dbReference>
<evidence type="ECO:0000256" key="10">
    <source>
        <dbReference type="ARBA" id="ARBA00029606"/>
    </source>
</evidence>
<dbReference type="GO" id="GO:0001006">
    <property type="term" value="F:RNA polymerase III type 3 promoter sequence-specific DNA binding"/>
    <property type="evidence" value="ECO:0007669"/>
    <property type="project" value="TreeGrafter"/>
</dbReference>
<accession>A0AAD9RWW2</accession>
<evidence type="ECO:0000256" key="2">
    <source>
        <dbReference type="ARBA" id="ARBA00010410"/>
    </source>
</evidence>
<evidence type="ECO:0000313" key="12">
    <source>
        <dbReference type="Proteomes" id="UP001258017"/>
    </source>
</evidence>
<keyword evidence="6" id="KW-0804">Transcription</keyword>
<evidence type="ECO:0000256" key="8">
    <source>
        <dbReference type="ARBA" id="ARBA00025193"/>
    </source>
</evidence>
<comment type="function">
    <text evidence="8">Part of the SNAPc complex required for the transcription of both RNA polymerase II and III small-nuclear RNA genes. Binds to the proximal sequence element (PSE), a non-TATA-box basal promoter element common to these 2 types of genes. Recruits TBP and BRF2 to the U6 snRNA TATA box.</text>
</comment>
<dbReference type="GO" id="GO:0001046">
    <property type="term" value="F:core promoter sequence-specific DNA binding"/>
    <property type="evidence" value="ECO:0007669"/>
    <property type="project" value="TreeGrafter"/>
</dbReference>
<dbReference type="GO" id="GO:0003681">
    <property type="term" value="F:bent DNA binding"/>
    <property type="evidence" value="ECO:0007669"/>
    <property type="project" value="TreeGrafter"/>
</dbReference>
<keyword evidence="12" id="KW-1185">Reference proteome</keyword>
<organism evidence="11 12">
    <name type="scientific">Odynerus spinipes</name>
    <dbReference type="NCBI Taxonomy" id="1348599"/>
    <lineage>
        <taxon>Eukaryota</taxon>
        <taxon>Metazoa</taxon>
        <taxon>Ecdysozoa</taxon>
        <taxon>Arthropoda</taxon>
        <taxon>Hexapoda</taxon>
        <taxon>Insecta</taxon>
        <taxon>Pterygota</taxon>
        <taxon>Neoptera</taxon>
        <taxon>Endopterygota</taxon>
        <taxon>Hymenoptera</taxon>
        <taxon>Apocrita</taxon>
        <taxon>Aculeata</taxon>
        <taxon>Vespoidea</taxon>
        <taxon>Vespidae</taxon>
        <taxon>Eumeninae</taxon>
        <taxon>Odynerus</taxon>
    </lineage>
</organism>
<evidence type="ECO:0000313" key="11">
    <source>
        <dbReference type="EMBL" id="KAK2587381.1"/>
    </source>
</evidence>
<evidence type="ECO:0000256" key="6">
    <source>
        <dbReference type="ARBA" id="ARBA00023163"/>
    </source>
</evidence>
<evidence type="ECO:0000256" key="5">
    <source>
        <dbReference type="ARBA" id="ARBA00023125"/>
    </source>
</evidence>
<evidence type="ECO:0000256" key="7">
    <source>
        <dbReference type="ARBA" id="ARBA00023242"/>
    </source>
</evidence>
<comment type="similarity">
    <text evidence="2">Belongs to the SNAPC3/SRD2 family.</text>
</comment>
<evidence type="ECO:0000256" key="3">
    <source>
        <dbReference type="ARBA" id="ARBA00013634"/>
    </source>
</evidence>
<comment type="subcellular location">
    <subcellularLocation>
        <location evidence="1">Nucleus</location>
    </subcellularLocation>
</comment>
<dbReference type="EMBL" id="JAIFRP010000007">
    <property type="protein sequence ID" value="KAK2587381.1"/>
    <property type="molecule type" value="Genomic_DNA"/>
</dbReference>
<comment type="caution">
    <text evidence="11">The sequence shown here is derived from an EMBL/GenBank/DDBJ whole genome shotgun (WGS) entry which is preliminary data.</text>
</comment>
<dbReference type="GO" id="GO:0042796">
    <property type="term" value="P:snRNA transcription by RNA polymerase III"/>
    <property type="evidence" value="ECO:0007669"/>
    <property type="project" value="TreeGrafter"/>
</dbReference>
<comment type="subunit">
    <text evidence="9">Part of the SNAPc complex composed of 5 subunits: SNAPC1, SNAPC2, SNAPC3, SNAPC4 and SNAPC5. SNAPC3 interacts with SNAPC1.</text>
</comment>
<dbReference type="GO" id="GO:0019185">
    <property type="term" value="C:snRNA-activating protein complex"/>
    <property type="evidence" value="ECO:0007669"/>
    <property type="project" value="TreeGrafter"/>
</dbReference>
<dbReference type="Pfam" id="PF12251">
    <property type="entry name" value="SNAPC3"/>
    <property type="match status" value="1"/>
</dbReference>
<protein>
    <recommendedName>
        <fullName evidence="3">snRNA-activating protein complex subunit 3</fullName>
    </recommendedName>
    <alternativeName>
        <fullName evidence="10">Small nuclear RNA-activating complex polypeptide 3</fullName>
    </alternativeName>
</protein>
<keyword evidence="4" id="KW-0805">Transcription regulation</keyword>
<dbReference type="PANTHER" id="PTHR13421:SF16">
    <property type="entry name" value="SNRNA-ACTIVATING PROTEIN COMPLEX SUBUNIT 3"/>
    <property type="match status" value="1"/>
</dbReference>
<reference evidence="11" key="2">
    <citation type="journal article" date="2023" name="Commun. Biol.">
        <title>Intrasexual cuticular hydrocarbon dimorphism in a wasp sheds light on hydrocarbon biosynthesis genes in Hymenoptera.</title>
        <authorList>
            <person name="Moris V.C."/>
            <person name="Podsiadlowski L."/>
            <person name="Martin S."/>
            <person name="Oeyen J.P."/>
            <person name="Donath A."/>
            <person name="Petersen M."/>
            <person name="Wilbrandt J."/>
            <person name="Misof B."/>
            <person name="Liedtke D."/>
            <person name="Thamm M."/>
            <person name="Scheiner R."/>
            <person name="Schmitt T."/>
            <person name="Niehuis O."/>
        </authorList>
    </citation>
    <scope>NUCLEOTIDE SEQUENCE</scope>
    <source>
        <strain evidence="11">GBR_01_08_01A</strain>
    </source>
</reference>
<name>A0AAD9RWW2_9HYME</name>
<sequence>MDSVYGHYNRFASGKINIKEYFSKYSNLLKSCQFDHSNSTTDNSILQTMKTNLGKDEMSLLTEYCSIENLTVPDELPKVKGPLPVRRKNLNKVSVINEDFGLETLKQLIERNNSAEPYHYRFNSEIFIDYEQVKYDENSGDLAVQGEDILVYVRVYESFTHPSSQMKYRQRTCKPILKCVIEILGKQTLTDLRDKISCVSDLTIPVEVSNNPDQPLQPMAKDVYKSGFFYIEDTFYNDFRDPANLDYSAVIREWAKSRQLGPFYTASMENVRIDSLCVRFGYPWVYQHQGSCEHLIVFSDARLVSSDDDLRVSVYPRISRIRLQRTNYCFMCGILPVQWITTDHDRVPHIPCFFCESCFKSYNYVNGKKVGNFKAYRYPCDSSLIQENEEVT</sequence>
<dbReference type="GO" id="GO:0000978">
    <property type="term" value="F:RNA polymerase II cis-regulatory region sequence-specific DNA binding"/>
    <property type="evidence" value="ECO:0007669"/>
    <property type="project" value="TreeGrafter"/>
</dbReference>
<dbReference type="InterPro" id="IPR022042">
    <property type="entry name" value="snRNA-activating_su3"/>
</dbReference>
<keyword evidence="7" id="KW-0539">Nucleus</keyword>
<dbReference type="PANTHER" id="PTHR13421">
    <property type="entry name" value="SNRNA-ACTIVATING PROTEIN COMPLEX SUBUNIT 3"/>
    <property type="match status" value="1"/>
</dbReference>
<dbReference type="Proteomes" id="UP001258017">
    <property type="component" value="Unassembled WGS sequence"/>
</dbReference>
<dbReference type="AlphaFoldDB" id="A0AAD9RWW2"/>
<proteinExistence type="inferred from homology"/>
<dbReference type="GO" id="GO:0005634">
    <property type="term" value="C:nucleus"/>
    <property type="evidence" value="ECO:0007669"/>
    <property type="project" value="UniProtKB-SubCell"/>
</dbReference>
<evidence type="ECO:0000256" key="9">
    <source>
        <dbReference type="ARBA" id="ARBA00025958"/>
    </source>
</evidence>
<gene>
    <name evidence="11" type="ORF">KPH14_003098</name>
</gene>
<reference evidence="11" key="1">
    <citation type="submission" date="2021-08" db="EMBL/GenBank/DDBJ databases">
        <authorList>
            <person name="Misof B."/>
            <person name="Oliver O."/>
            <person name="Podsiadlowski L."/>
            <person name="Donath A."/>
            <person name="Peters R."/>
            <person name="Mayer C."/>
            <person name="Rust J."/>
            <person name="Gunkel S."/>
            <person name="Lesny P."/>
            <person name="Martin S."/>
            <person name="Oeyen J.P."/>
            <person name="Petersen M."/>
            <person name="Panagiotis P."/>
            <person name="Wilbrandt J."/>
            <person name="Tanja T."/>
        </authorList>
    </citation>
    <scope>NUCLEOTIDE SEQUENCE</scope>
    <source>
        <strain evidence="11">GBR_01_08_01A</strain>
        <tissue evidence="11">Thorax + abdomen</tissue>
    </source>
</reference>
<evidence type="ECO:0000256" key="1">
    <source>
        <dbReference type="ARBA" id="ARBA00004123"/>
    </source>
</evidence>
<evidence type="ECO:0000256" key="4">
    <source>
        <dbReference type="ARBA" id="ARBA00023015"/>
    </source>
</evidence>